<evidence type="ECO:0000256" key="1">
    <source>
        <dbReference type="ARBA" id="ARBA00007365"/>
    </source>
</evidence>
<dbReference type="SUPFAM" id="SSF50891">
    <property type="entry name" value="Cyclophilin-like"/>
    <property type="match status" value="1"/>
</dbReference>
<sequence>MGTTLLLVHASARNLQQTQNMPLHGATAPNEAESPTVNVPLEDRKNFIVGGAAGIGGFMGMPGGGGGTGLTLPLPSGTPLLGGSGAFGGLGGAMGFPGVGANGGGSVPSSGGGLMEVFTDESPHAETFRALCTGEEGIGKFGVPLHYKGSLIDRVVPNQIWDGGDFRFAYQCSYIPMLGNHRYSGNKPIRKHDRPGLLSMYHNGRQETINPQFNLVMAEDPDRDYECVVVGQVTSGFDLINYVKEMARKEYPYVPVTIDNCGQILPCGSVTKEKSHAFALAFFEKLDRLYLDPIKFYPTTTITS</sequence>
<dbReference type="EMBL" id="OU466859">
    <property type="protein sequence ID" value="CAH2052863.1"/>
    <property type="molecule type" value="Genomic_DNA"/>
</dbReference>
<dbReference type="GO" id="GO:0005737">
    <property type="term" value="C:cytoplasm"/>
    <property type="evidence" value="ECO:0007669"/>
    <property type="project" value="TreeGrafter"/>
</dbReference>
<evidence type="ECO:0000313" key="3">
    <source>
        <dbReference type="EMBL" id="CAH2052863.1"/>
    </source>
</evidence>
<dbReference type="PANTHER" id="PTHR11071">
    <property type="entry name" value="PEPTIDYL-PROLYL CIS-TRANS ISOMERASE"/>
    <property type="match status" value="1"/>
</dbReference>
<dbReference type="GO" id="GO:0016018">
    <property type="term" value="F:cyclosporin A binding"/>
    <property type="evidence" value="ECO:0007669"/>
    <property type="project" value="TreeGrafter"/>
</dbReference>
<dbReference type="PANTHER" id="PTHR11071:SF561">
    <property type="entry name" value="PEPTIDYL-PROLYL CIS-TRANS ISOMERASE D-RELATED"/>
    <property type="match status" value="1"/>
</dbReference>
<dbReference type="InterPro" id="IPR029000">
    <property type="entry name" value="Cyclophilin-like_dom_sf"/>
</dbReference>
<evidence type="ECO:0000313" key="4">
    <source>
        <dbReference type="Proteomes" id="UP000836841"/>
    </source>
</evidence>
<dbReference type="GO" id="GO:0003755">
    <property type="term" value="F:peptidyl-prolyl cis-trans isomerase activity"/>
    <property type="evidence" value="ECO:0007669"/>
    <property type="project" value="InterPro"/>
</dbReference>
<organism evidence="3 4">
    <name type="scientific">Thlaspi arvense</name>
    <name type="common">Field penny-cress</name>
    <dbReference type="NCBI Taxonomy" id="13288"/>
    <lineage>
        <taxon>Eukaryota</taxon>
        <taxon>Viridiplantae</taxon>
        <taxon>Streptophyta</taxon>
        <taxon>Embryophyta</taxon>
        <taxon>Tracheophyta</taxon>
        <taxon>Spermatophyta</taxon>
        <taxon>Magnoliopsida</taxon>
        <taxon>eudicotyledons</taxon>
        <taxon>Gunneridae</taxon>
        <taxon>Pentapetalae</taxon>
        <taxon>rosids</taxon>
        <taxon>malvids</taxon>
        <taxon>Brassicales</taxon>
        <taxon>Brassicaceae</taxon>
        <taxon>Thlaspideae</taxon>
        <taxon>Thlaspi</taxon>
    </lineage>
</organism>
<evidence type="ECO:0000259" key="2">
    <source>
        <dbReference type="PROSITE" id="PS50072"/>
    </source>
</evidence>
<dbReference type="Pfam" id="PF00160">
    <property type="entry name" value="Pro_isomerase"/>
    <property type="match status" value="1"/>
</dbReference>
<dbReference type="GO" id="GO:0006457">
    <property type="term" value="P:protein folding"/>
    <property type="evidence" value="ECO:0007669"/>
    <property type="project" value="TreeGrafter"/>
</dbReference>
<dbReference type="InterPro" id="IPR002130">
    <property type="entry name" value="Cyclophilin-type_PPIase_dom"/>
</dbReference>
<dbReference type="Proteomes" id="UP000836841">
    <property type="component" value="Chromosome 3"/>
</dbReference>
<name>A0AAU9RWG5_THLAR</name>
<dbReference type="PROSITE" id="PS50072">
    <property type="entry name" value="CSA_PPIASE_2"/>
    <property type="match status" value="1"/>
</dbReference>
<gene>
    <name evidence="3" type="ORF">TAV2_LOCUS11727</name>
</gene>
<proteinExistence type="inferred from homology"/>
<keyword evidence="4" id="KW-1185">Reference proteome</keyword>
<protein>
    <recommendedName>
        <fullName evidence="2">PPIase cyclophilin-type domain-containing protein</fullName>
    </recommendedName>
</protein>
<accession>A0AAU9RWG5</accession>
<feature type="domain" description="PPIase cyclophilin-type" evidence="2">
    <location>
        <begin position="125"/>
        <end position="263"/>
    </location>
</feature>
<reference evidence="3 4" key="1">
    <citation type="submission" date="2022-03" db="EMBL/GenBank/DDBJ databases">
        <authorList>
            <person name="Nunn A."/>
            <person name="Chopra R."/>
            <person name="Nunn A."/>
            <person name="Contreras Garrido A."/>
        </authorList>
    </citation>
    <scope>NUCLEOTIDE SEQUENCE [LARGE SCALE GENOMIC DNA]</scope>
</reference>
<dbReference type="AlphaFoldDB" id="A0AAU9RWG5"/>
<comment type="similarity">
    <text evidence="1">Belongs to the cyclophilin-type PPIase family.</text>
</comment>
<dbReference type="Gene3D" id="2.40.100.10">
    <property type="entry name" value="Cyclophilin-like"/>
    <property type="match status" value="1"/>
</dbReference>